<accession>A0A8S5T003</accession>
<proteinExistence type="predicted"/>
<name>A0A8S5T003_9CAUD</name>
<sequence>MAWIIKDCEAKTPSYEVIWGDNIHNFYSKIGWRYEVYKADTVYIPTDKESPVFYFKGNKCNIITGYDFAYSILENITEIKFSEDELNSNPKFKKLLDLIENYKYKDEVVSITKTFKKNSIFKKGRTKYNIKFNGFVVEETDKIISETATSFVVTEKDKRYE</sequence>
<organism evidence="1">
    <name type="scientific">Myoviridae sp. ctWb16</name>
    <dbReference type="NCBI Taxonomy" id="2827690"/>
    <lineage>
        <taxon>Viruses</taxon>
        <taxon>Duplodnaviria</taxon>
        <taxon>Heunggongvirae</taxon>
        <taxon>Uroviricota</taxon>
        <taxon>Caudoviricetes</taxon>
    </lineage>
</organism>
<reference evidence="1" key="1">
    <citation type="journal article" date="2021" name="Proc. Natl. Acad. Sci. U.S.A.">
        <title>A Catalog of Tens of Thousands of Viruses from Human Metagenomes Reveals Hidden Associations with Chronic Diseases.</title>
        <authorList>
            <person name="Tisza M.J."/>
            <person name="Buck C.B."/>
        </authorList>
    </citation>
    <scope>NUCLEOTIDE SEQUENCE</scope>
    <source>
        <strain evidence="1">CtWb16</strain>
    </source>
</reference>
<protein>
    <submittedName>
        <fullName evidence="1">Uncharacterized protein</fullName>
    </submittedName>
</protein>
<evidence type="ECO:0000313" key="1">
    <source>
        <dbReference type="EMBL" id="DAF56692.1"/>
    </source>
</evidence>
<dbReference type="EMBL" id="BK032721">
    <property type="protein sequence ID" value="DAF56692.1"/>
    <property type="molecule type" value="Genomic_DNA"/>
</dbReference>